<evidence type="ECO:0000313" key="2">
    <source>
        <dbReference type="EMBL" id="PBK95630.1"/>
    </source>
</evidence>
<dbReference type="Proteomes" id="UP000217790">
    <property type="component" value="Unassembled WGS sequence"/>
</dbReference>
<organism evidence="2 3">
    <name type="scientific">Armillaria gallica</name>
    <name type="common">Bulbous honey fungus</name>
    <name type="synonym">Armillaria bulbosa</name>
    <dbReference type="NCBI Taxonomy" id="47427"/>
    <lineage>
        <taxon>Eukaryota</taxon>
        <taxon>Fungi</taxon>
        <taxon>Dikarya</taxon>
        <taxon>Basidiomycota</taxon>
        <taxon>Agaricomycotina</taxon>
        <taxon>Agaricomycetes</taxon>
        <taxon>Agaricomycetidae</taxon>
        <taxon>Agaricales</taxon>
        <taxon>Marasmiineae</taxon>
        <taxon>Physalacriaceae</taxon>
        <taxon>Armillaria</taxon>
    </lineage>
</organism>
<dbReference type="AlphaFoldDB" id="A0A2H3DNH4"/>
<keyword evidence="3" id="KW-1185">Reference proteome</keyword>
<dbReference type="InParanoid" id="A0A2H3DNH4"/>
<evidence type="ECO:0000256" key="1">
    <source>
        <dbReference type="SAM" id="MobiDB-lite"/>
    </source>
</evidence>
<name>A0A2H3DNH4_ARMGA</name>
<feature type="region of interest" description="Disordered" evidence="1">
    <location>
        <begin position="199"/>
        <end position="327"/>
    </location>
</feature>
<gene>
    <name evidence="2" type="ORF">ARMGADRAFT_1146167</name>
</gene>
<reference evidence="3" key="1">
    <citation type="journal article" date="2017" name="Nat. Ecol. Evol.">
        <title>Genome expansion and lineage-specific genetic innovations in the forest pathogenic fungi Armillaria.</title>
        <authorList>
            <person name="Sipos G."/>
            <person name="Prasanna A.N."/>
            <person name="Walter M.C."/>
            <person name="O'Connor E."/>
            <person name="Balint B."/>
            <person name="Krizsan K."/>
            <person name="Kiss B."/>
            <person name="Hess J."/>
            <person name="Varga T."/>
            <person name="Slot J."/>
            <person name="Riley R."/>
            <person name="Boka B."/>
            <person name="Rigling D."/>
            <person name="Barry K."/>
            <person name="Lee J."/>
            <person name="Mihaltcheva S."/>
            <person name="LaButti K."/>
            <person name="Lipzen A."/>
            <person name="Waldron R."/>
            <person name="Moloney N.M."/>
            <person name="Sperisen C."/>
            <person name="Kredics L."/>
            <person name="Vagvoelgyi C."/>
            <person name="Patrignani A."/>
            <person name="Fitzpatrick D."/>
            <person name="Nagy I."/>
            <person name="Doyle S."/>
            <person name="Anderson J.B."/>
            <person name="Grigoriev I.V."/>
            <person name="Gueldener U."/>
            <person name="Muensterkoetter M."/>
            <person name="Nagy L.G."/>
        </authorList>
    </citation>
    <scope>NUCLEOTIDE SEQUENCE [LARGE SCALE GENOMIC DNA]</scope>
    <source>
        <strain evidence="3">Ar21-2</strain>
    </source>
</reference>
<feature type="compositionally biased region" description="Basic residues" evidence="1">
    <location>
        <begin position="296"/>
        <end position="321"/>
    </location>
</feature>
<dbReference type="OMA" id="KSHRVEI"/>
<sequence>MFFRRVVYPMSLRYVYILVKYKVRAPSVPRQEDPASGCMNGRLVLRWLLANATSSCAVSRLPLPRVEMQNPGAPKTMSAAASHSAVLTFQFSFSRLKFLPSPLAAINLALLPPTCHGSSPSRFQESAKIYTSRFATRNKPAASQPVPRNVNADLQEDEDYGNVLDIHSGVTVITREDLEAFPMPPDTLLPPNPPKIQAFHNRRNEERRQRIAEETRKQRRAGYNLTMHGNASTPTVYHHGSTRQKHAPPPTANANMGSHRGRSRFSKPLPPSPGDWQKHLNSPSMTSLHSNNQHSSSRHRQGSTTPHRSRSRAAPSSHHRVQEHSQYMTEQGMASYPGVENVAAVRQGHAVFQHGESDHRKSHRVEILFTPGDEPVPVHSVTQIKRDVDDYLVSQNLARNYGEAL</sequence>
<proteinExistence type="predicted"/>
<protein>
    <submittedName>
        <fullName evidence="2">Uncharacterized protein</fullName>
    </submittedName>
</protein>
<evidence type="ECO:0000313" key="3">
    <source>
        <dbReference type="Proteomes" id="UP000217790"/>
    </source>
</evidence>
<dbReference type="EMBL" id="KZ293652">
    <property type="protein sequence ID" value="PBK95630.1"/>
    <property type="molecule type" value="Genomic_DNA"/>
</dbReference>
<dbReference type="OrthoDB" id="3008505at2759"/>
<accession>A0A2H3DNH4</accession>
<feature type="compositionally biased region" description="Polar residues" evidence="1">
    <location>
        <begin position="279"/>
        <end position="288"/>
    </location>
</feature>
<feature type="compositionally biased region" description="Basic and acidic residues" evidence="1">
    <location>
        <begin position="202"/>
        <end position="216"/>
    </location>
</feature>